<organism evidence="2 3">
    <name type="scientific">Paramecium sonneborni</name>
    <dbReference type="NCBI Taxonomy" id="65129"/>
    <lineage>
        <taxon>Eukaryota</taxon>
        <taxon>Sar</taxon>
        <taxon>Alveolata</taxon>
        <taxon>Ciliophora</taxon>
        <taxon>Intramacronucleata</taxon>
        <taxon>Oligohymenophorea</taxon>
        <taxon>Peniculida</taxon>
        <taxon>Parameciidae</taxon>
        <taxon>Paramecium</taxon>
    </lineage>
</organism>
<keyword evidence="3" id="KW-1185">Reference proteome</keyword>
<feature type="region of interest" description="Disordered" evidence="1">
    <location>
        <begin position="50"/>
        <end position="70"/>
    </location>
</feature>
<proteinExistence type="predicted"/>
<dbReference type="EMBL" id="CAJJDN010000061">
    <property type="protein sequence ID" value="CAD8093972.1"/>
    <property type="molecule type" value="Genomic_DNA"/>
</dbReference>
<comment type="caution">
    <text evidence="2">The sequence shown here is derived from an EMBL/GenBank/DDBJ whole genome shotgun (WGS) entry which is preliminary data.</text>
</comment>
<evidence type="ECO:0000256" key="1">
    <source>
        <dbReference type="SAM" id="MobiDB-lite"/>
    </source>
</evidence>
<feature type="compositionally biased region" description="Polar residues" evidence="1">
    <location>
        <begin position="50"/>
        <end position="64"/>
    </location>
</feature>
<dbReference type="OrthoDB" id="296388at2759"/>
<sequence>MGNLLMKCKECFQMFKPKPVSQIQTHQLVNFSNNPAEETQGKINAQQISFTQDPTQSNERTMSQADEKNENDITLETVSNKQNSALRSPQMNSNQNHKEQEQFMLNEECKTNPSIDSPYPLSFKEGQLITLPSINNINLTELQFYAQDALTNFIEIVNKDLNDGSGEFLVNGQDIDLYASHKMRNKKMFLIIKFSFELNTTITTFLNWLNEKQLFNFDLINTYNLQKLNEEISIGQITLNRQGMIKQQYFTYFKSIRQINENYYVVFQTVRFQDQFEENLKQLQEGQLILGGLKLSQKNNSSLIIKGYMDVDFGIKVGFNLTLKTIREKVVTSVNKLRELFN</sequence>
<name>A0A8S1NNZ3_9CILI</name>
<accession>A0A8S1NNZ3</accession>
<evidence type="ECO:0000313" key="3">
    <source>
        <dbReference type="Proteomes" id="UP000692954"/>
    </source>
</evidence>
<dbReference type="Proteomes" id="UP000692954">
    <property type="component" value="Unassembled WGS sequence"/>
</dbReference>
<gene>
    <name evidence="2" type="ORF">PSON_ATCC_30995.1.T0610256</name>
</gene>
<dbReference type="AlphaFoldDB" id="A0A8S1NNZ3"/>
<reference evidence="2" key="1">
    <citation type="submission" date="2021-01" db="EMBL/GenBank/DDBJ databases">
        <authorList>
            <consortium name="Genoscope - CEA"/>
            <person name="William W."/>
        </authorList>
    </citation>
    <scope>NUCLEOTIDE SEQUENCE</scope>
</reference>
<evidence type="ECO:0000313" key="2">
    <source>
        <dbReference type="EMBL" id="CAD8093972.1"/>
    </source>
</evidence>
<protein>
    <submittedName>
        <fullName evidence="2">Uncharacterized protein</fullName>
    </submittedName>
</protein>